<sequence length="872" mass="99012">MLKPQVHRSQSLKTQFPLSKPFLYGNGHGFLTIQSSPSLRRGPKIRVGFSPSKSIKSVASYAKKSCKVEAVVTVKPAVSTSKEDKFSESILLELVSSELDPKTGLEKPKIECYVYQAGTEKDGHLKYESEFEIPPGFGEVGAIFVENEHHKEMYLKDIVLDGFPNGPVNLTCNSWLHSKSDNEQKRVFFTNKSYLPAVTPNGLKKLRAEELATLRGNGQGERQTQDRIYDYDVYNDLGDSDRDSELARPVLGGKENPYPRRCRTGRPRCNTDPFSEERSSNFYVPRDEAFSEIKQTTFSVNTMYAALHTLLPALEAEMSHTDQRFPNFTAIDSLFTEGVNFSQFKTKGLQIAAGVISILTRLIFDSGKDILRFKTPDTIERDKFFCLRIYDYDEWPLKTALDPAIYGPQESKITVELIEKEIGGIMTVEEAIKQKKLFILDYHDLLLPYVEKVRQIKGTTLYGSRTVFLLTPSGTLRPLAIELTRPPMDGKPQWKEAYAPGWQSTGCWLWKLAKAHVLANDSGYHQLVSHWLRSHCCTEPYIIATNRQLSVMHPIYRLLHPHFRYTMKINALARQVLVNAEGIIESTFAPGKYSIELSSVAYDKQWRFDYQALPKDLISRGMAVEDPGAPHGLKLTIEDYPFANDGLVLWDAIKQWVTDYVNHYYPEASLVESKKELQAWWTEIRTVGHGDKKDEPWWPVLKTPQDLIDIITTIVWVTSGHHAAVNFGQYTYAGYFPNRPTVARINMPTEDASEEQWKFFMEKPEDALLNTFPSQMQAMKVMVILDVLSNHSPDEEYLGQDMEPAWGEDPIIKAAFEKFSGKLKELEGIIHERNADNNLKNRNGAGIVPYELLKPFSEPGVTGKGVPYSISI</sequence>
<dbReference type="EMBL" id="CM051399">
    <property type="protein sequence ID" value="KAJ4717186.1"/>
    <property type="molecule type" value="Genomic_DNA"/>
</dbReference>
<gene>
    <name evidence="1" type="ORF">OWV82_012103</name>
</gene>
<protein>
    <submittedName>
        <fullName evidence="1">Lipoxygenase</fullName>
    </submittedName>
</protein>
<comment type="caution">
    <text evidence="1">The sequence shown here is derived from an EMBL/GenBank/DDBJ whole genome shotgun (WGS) entry which is preliminary data.</text>
</comment>
<name>A0ACC1Y085_MELAZ</name>
<proteinExistence type="predicted"/>
<dbReference type="Proteomes" id="UP001164539">
    <property type="component" value="Chromosome 6"/>
</dbReference>
<accession>A0ACC1Y085</accession>
<organism evidence="1 2">
    <name type="scientific">Melia azedarach</name>
    <name type="common">Chinaberry tree</name>
    <dbReference type="NCBI Taxonomy" id="155640"/>
    <lineage>
        <taxon>Eukaryota</taxon>
        <taxon>Viridiplantae</taxon>
        <taxon>Streptophyta</taxon>
        <taxon>Embryophyta</taxon>
        <taxon>Tracheophyta</taxon>
        <taxon>Spermatophyta</taxon>
        <taxon>Magnoliopsida</taxon>
        <taxon>eudicotyledons</taxon>
        <taxon>Gunneridae</taxon>
        <taxon>Pentapetalae</taxon>
        <taxon>rosids</taxon>
        <taxon>malvids</taxon>
        <taxon>Sapindales</taxon>
        <taxon>Meliaceae</taxon>
        <taxon>Melia</taxon>
    </lineage>
</organism>
<evidence type="ECO:0000313" key="2">
    <source>
        <dbReference type="Proteomes" id="UP001164539"/>
    </source>
</evidence>
<keyword evidence="2" id="KW-1185">Reference proteome</keyword>
<evidence type="ECO:0000313" key="1">
    <source>
        <dbReference type="EMBL" id="KAJ4717186.1"/>
    </source>
</evidence>
<reference evidence="1 2" key="1">
    <citation type="journal article" date="2023" name="Science">
        <title>Complex scaffold remodeling in plant triterpene biosynthesis.</title>
        <authorList>
            <person name="De La Pena R."/>
            <person name="Hodgson H."/>
            <person name="Liu J.C."/>
            <person name="Stephenson M.J."/>
            <person name="Martin A.C."/>
            <person name="Owen C."/>
            <person name="Harkess A."/>
            <person name="Leebens-Mack J."/>
            <person name="Jimenez L.E."/>
            <person name="Osbourn A."/>
            <person name="Sattely E.S."/>
        </authorList>
    </citation>
    <scope>NUCLEOTIDE SEQUENCE [LARGE SCALE GENOMIC DNA]</scope>
    <source>
        <strain evidence="2">cv. JPN11</strain>
        <tissue evidence="1">Leaf</tissue>
    </source>
</reference>